<dbReference type="GO" id="GO:0016491">
    <property type="term" value="F:oxidoreductase activity"/>
    <property type="evidence" value="ECO:0007669"/>
    <property type="project" value="UniProtKB-KW"/>
</dbReference>
<evidence type="ECO:0000256" key="1">
    <source>
        <dbReference type="ARBA" id="ARBA00022630"/>
    </source>
</evidence>
<dbReference type="AlphaFoldDB" id="A0A7V5PQ60"/>
<organism evidence="6">
    <name type="scientific">Caldithrix abyssi</name>
    <dbReference type="NCBI Taxonomy" id="187145"/>
    <lineage>
        <taxon>Bacteria</taxon>
        <taxon>Pseudomonadati</taxon>
        <taxon>Calditrichota</taxon>
        <taxon>Calditrichia</taxon>
        <taxon>Calditrichales</taxon>
        <taxon>Calditrichaceae</taxon>
        <taxon>Caldithrix</taxon>
    </lineage>
</organism>
<dbReference type="SUPFAM" id="SSF55469">
    <property type="entry name" value="FMN-dependent nitroreductase-like"/>
    <property type="match status" value="1"/>
</dbReference>
<feature type="transmembrane region" description="Helical" evidence="4">
    <location>
        <begin position="102"/>
        <end position="119"/>
    </location>
</feature>
<keyword evidence="2" id="KW-0288">FMN</keyword>
<evidence type="ECO:0000256" key="3">
    <source>
        <dbReference type="ARBA" id="ARBA00023002"/>
    </source>
</evidence>
<dbReference type="InterPro" id="IPR000415">
    <property type="entry name" value="Nitroreductase-like"/>
</dbReference>
<dbReference type="InterPro" id="IPR029479">
    <property type="entry name" value="Nitroreductase"/>
</dbReference>
<keyword evidence="4" id="KW-0472">Membrane</keyword>
<feature type="domain" description="Nitroreductase" evidence="5">
    <location>
        <begin position="7"/>
        <end position="58"/>
    </location>
</feature>
<dbReference type="PANTHER" id="PTHR23026">
    <property type="entry name" value="NADPH NITROREDUCTASE"/>
    <property type="match status" value="1"/>
</dbReference>
<keyword evidence="3" id="KW-0560">Oxidoreductase</keyword>
<evidence type="ECO:0000256" key="4">
    <source>
        <dbReference type="SAM" id="Phobius"/>
    </source>
</evidence>
<evidence type="ECO:0000259" key="5">
    <source>
        <dbReference type="Pfam" id="PF00881"/>
    </source>
</evidence>
<evidence type="ECO:0000313" key="6">
    <source>
        <dbReference type="EMBL" id="HHJ53183.1"/>
    </source>
</evidence>
<feature type="domain" description="Nitroreductase" evidence="5">
    <location>
        <begin position="64"/>
        <end position="148"/>
    </location>
</feature>
<dbReference type="PANTHER" id="PTHR23026:SF90">
    <property type="entry name" value="IODOTYROSINE DEIODINASE 1"/>
    <property type="match status" value="1"/>
</dbReference>
<dbReference type="EMBL" id="DROD01000533">
    <property type="protein sequence ID" value="HHJ53183.1"/>
    <property type="molecule type" value="Genomic_DNA"/>
</dbReference>
<keyword evidence="4" id="KW-1133">Transmembrane helix</keyword>
<keyword evidence="4" id="KW-0812">Transmembrane</keyword>
<dbReference type="InterPro" id="IPR050627">
    <property type="entry name" value="Nitroreductase/BluB"/>
</dbReference>
<gene>
    <name evidence="6" type="ORF">ENJ89_08310</name>
</gene>
<dbReference type="Proteomes" id="UP000886124">
    <property type="component" value="Unassembled WGS sequence"/>
</dbReference>
<dbReference type="Gene3D" id="3.40.109.10">
    <property type="entry name" value="NADH Oxidase"/>
    <property type="match status" value="1"/>
</dbReference>
<comment type="caution">
    <text evidence="6">The sequence shown here is derived from an EMBL/GenBank/DDBJ whole genome shotgun (WGS) entry which is preliminary data.</text>
</comment>
<dbReference type="Pfam" id="PF00881">
    <property type="entry name" value="Nitroreductase"/>
    <property type="match status" value="2"/>
</dbReference>
<accession>A0A7V5PQ60</accession>
<reference evidence="6" key="1">
    <citation type="journal article" date="2020" name="mSystems">
        <title>Genome- and Community-Level Interaction Insights into Carbon Utilization and Element Cycling Functions of Hydrothermarchaeota in Hydrothermal Sediment.</title>
        <authorList>
            <person name="Zhou Z."/>
            <person name="Liu Y."/>
            <person name="Xu W."/>
            <person name="Pan J."/>
            <person name="Luo Z.H."/>
            <person name="Li M."/>
        </authorList>
    </citation>
    <scope>NUCLEOTIDE SEQUENCE [LARGE SCALE GENOMIC DNA]</scope>
    <source>
        <strain evidence="6">HyVt-527</strain>
    </source>
</reference>
<sequence length="169" mass="19391">METLKAILTRYSVREYQPKPVPEPLVEQLLRAAMQAPSAHNRQPWHFVQIDDRGLLNAIADYHPYAKMLYRAPLAIAVCSDRDLEKKEGYRILDCAAATENILLAAHALGLGGVWIAVYPNQERMRKMAELFHLPNRVEVISMVAVGYPLNQKQTESRYRADRIHRNGW</sequence>
<keyword evidence="1" id="KW-0285">Flavoprotein</keyword>
<evidence type="ECO:0000256" key="2">
    <source>
        <dbReference type="ARBA" id="ARBA00022643"/>
    </source>
</evidence>
<dbReference type="CDD" id="cd02150">
    <property type="entry name" value="nitroreductase"/>
    <property type="match status" value="1"/>
</dbReference>
<name>A0A7V5PQ60_CALAY</name>
<protein>
    <submittedName>
        <fullName evidence="6">Nitroreductase family protein</fullName>
    </submittedName>
</protein>
<proteinExistence type="predicted"/>